<dbReference type="Proteomes" id="UP000469452">
    <property type="component" value="Unassembled WGS sequence"/>
</dbReference>
<protein>
    <submittedName>
        <fullName evidence="1">Uncharacterized protein</fullName>
    </submittedName>
</protein>
<reference evidence="1 2" key="1">
    <citation type="submission" date="2019-06" db="EMBL/GenBank/DDBJ databases">
        <title>Genomics analysis of Aphanomyces spp. identifies a new class of oomycete effector associated with host adaptation.</title>
        <authorList>
            <person name="Gaulin E."/>
        </authorList>
    </citation>
    <scope>NUCLEOTIDE SEQUENCE [LARGE SCALE GENOMIC DNA]</scope>
    <source>
        <strain evidence="1 2">E</strain>
    </source>
</reference>
<name>A0A6A5AQZ1_APHAT</name>
<dbReference type="EMBL" id="VJMI01009371">
    <property type="protein sequence ID" value="KAF0759129.1"/>
    <property type="molecule type" value="Genomic_DNA"/>
</dbReference>
<accession>A0A6A5AQZ1</accession>
<sequence length="117" mass="12675">MFHRPRCNHDGRLVGEVSYCGHYDKVPRGGGEDGLGPHTQHFGVVVDVVQDITNVRVVVEQLHFVGICQPVCEKSCGAADNPHCLDGIPVVPFHDTARDVNAIVLLHETPFDGGILA</sequence>
<comment type="caution">
    <text evidence="1">The sequence shown here is derived from an EMBL/GenBank/DDBJ whole genome shotgun (WGS) entry which is preliminary data.</text>
</comment>
<proteinExistence type="predicted"/>
<evidence type="ECO:0000313" key="1">
    <source>
        <dbReference type="EMBL" id="KAF0759129.1"/>
    </source>
</evidence>
<evidence type="ECO:0000313" key="2">
    <source>
        <dbReference type="Proteomes" id="UP000469452"/>
    </source>
</evidence>
<organism evidence="1 2">
    <name type="scientific">Aphanomyces astaci</name>
    <name type="common">Crayfish plague agent</name>
    <dbReference type="NCBI Taxonomy" id="112090"/>
    <lineage>
        <taxon>Eukaryota</taxon>
        <taxon>Sar</taxon>
        <taxon>Stramenopiles</taxon>
        <taxon>Oomycota</taxon>
        <taxon>Saprolegniomycetes</taxon>
        <taxon>Saprolegniales</taxon>
        <taxon>Verrucalvaceae</taxon>
        <taxon>Aphanomyces</taxon>
    </lineage>
</organism>
<gene>
    <name evidence="1" type="ORF">AaE_003756</name>
</gene>
<dbReference type="AlphaFoldDB" id="A0A6A5AQZ1"/>